<dbReference type="InterPro" id="IPR036291">
    <property type="entry name" value="NAD(P)-bd_dom_sf"/>
</dbReference>
<dbReference type="Pfam" id="PF19051">
    <property type="entry name" value="GFO_IDH_MocA_C2"/>
    <property type="match status" value="1"/>
</dbReference>
<dbReference type="Gene3D" id="3.30.360.10">
    <property type="entry name" value="Dihydrodipicolinate Reductase, domain 2"/>
    <property type="match status" value="1"/>
</dbReference>
<gene>
    <name evidence="3" type="ORF">KIH39_19015</name>
</gene>
<dbReference type="InterPro" id="IPR043906">
    <property type="entry name" value="Gfo/Idh/MocA_OxRdtase_bact_C"/>
</dbReference>
<evidence type="ECO:0000259" key="2">
    <source>
        <dbReference type="Pfam" id="PF19051"/>
    </source>
</evidence>
<sequence>MDRRAFVLTSASALALSATSYGKILGANDRLQLGIMGMGGRGNEMAPVWAKLNNVEIAYFADPDKDRLTAAGAKFEKATKKPVPKLAKDFRSFLDDKNVDAMFCSAPNHWHAPGAIAALNAGKHVYVEKPCSHNGQEGEWLVTAAEKHKKLVQMGNQRRSFEKIQEAIKLIHEGELGRVYLAQCWYQNSRGATGTGMAKDPPAALDYDLWQGPATRKPFRSNYLHYTWHWFWHWGNGELGNNGIHMIDVCRWGLQAEYPIQVTSTGGRYRFQDDQETPDTNLVTIVYPDRKSIVWEGLSCNRFPEGKTPDVLFHGEKGSLSISGGGYRIYDEKGKEKKKVDGSADITPHVQNFVDAVRGSAKLNSPITEGHKSTLVCHLGNIAYRLGRLVNVDSETGRPVDEEAAKLWGKQYEKGWEPKV</sequence>
<dbReference type="EMBL" id="CP074694">
    <property type="protein sequence ID" value="QVL30927.1"/>
    <property type="molecule type" value="Genomic_DNA"/>
</dbReference>
<proteinExistence type="predicted"/>
<dbReference type="SUPFAM" id="SSF55347">
    <property type="entry name" value="Glyceraldehyde-3-phosphate dehydrogenase-like, C-terminal domain"/>
    <property type="match status" value="1"/>
</dbReference>
<accession>A0A8E6B306</accession>
<dbReference type="GO" id="GO:0000166">
    <property type="term" value="F:nucleotide binding"/>
    <property type="evidence" value="ECO:0007669"/>
    <property type="project" value="InterPro"/>
</dbReference>
<dbReference type="Gene3D" id="3.40.50.720">
    <property type="entry name" value="NAD(P)-binding Rossmann-like Domain"/>
    <property type="match status" value="1"/>
</dbReference>
<dbReference type="AlphaFoldDB" id="A0A8E6B306"/>
<organism evidence="3 4">
    <name type="scientific">Telmatocola sphagniphila</name>
    <dbReference type="NCBI Taxonomy" id="1123043"/>
    <lineage>
        <taxon>Bacteria</taxon>
        <taxon>Pseudomonadati</taxon>
        <taxon>Planctomycetota</taxon>
        <taxon>Planctomycetia</taxon>
        <taxon>Gemmatales</taxon>
        <taxon>Gemmataceae</taxon>
    </lineage>
</organism>
<dbReference type="RefSeq" id="WP_213494809.1">
    <property type="nucleotide sequence ID" value="NZ_CP074694.1"/>
</dbReference>
<dbReference type="PANTHER" id="PTHR43818">
    <property type="entry name" value="BCDNA.GH03377"/>
    <property type="match status" value="1"/>
</dbReference>
<evidence type="ECO:0000259" key="1">
    <source>
        <dbReference type="Pfam" id="PF01408"/>
    </source>
</evidence>
<feature type="domain" description="Gfo/Idh/MocA-like oxidoreductase N-terminal" evidence="1">
    <location>
        <begin position="32"/>
        <end position="155"/>
    </location>
</feature>
<dbReference type="KEGG" id="tsph:KIH39_19015"/>
<feature type="domain" description="Gfo/Idh/MocA-like oxidoreductase bacterial type C-terminal" evidence="2">
    <location>
        <begin position="199"/>
        <end position="406"/>
    </location>
</feature>
<dbReference type="Proteomes" id="UP000676194">
    <property type="component" value="Chromosome"/>
</dbReference>
<name>A0A8E6B306_9BACT</name>
<dbReference type="InterPro" id="IPR050463">
    <property type="entry name" value="Gfo/Idh/MocA_oxidrdct_glycsds"/>
</dbReference>
<dbReference type="InterPro" id="IPR000683">
    <property type="entry name" value="Gfo/Idh/MocA-like_OxRdtase_N"/>
</dbReference>
<dbReference type="Pfam" id="PF01408">
    <property type="entry name" value="GFO_IDH_MocA"/>
    <property type="match status" value="1"/>
</dbReference>
<evidence type="ECO:0000313" key="4">
    <source>
        <dbReference type="Proteomes" id="UP000676194"/>
    </source>
</evidence>
<protein>
    <submittedName>
        <fullName evidence="3">Gfo/Idh/MocA family oxidoreductase</fullName>
    </submittedName>
</protein>
<evidence type="ECO:0000313" key="3">
    <source>
        <dbReference type="EMBL" id="QVL30927.1"/>
    </source>
</evidence>
<dbReference type="SUPFAM" id="SSF51735">
    <property type="entry name" value="NAD(P)-binding Rossmann-fold domains"/>
    <property type="match status" value="1"/>
</dbReference>
<dbReference type="PANTHER" id="PTHR43818:SF5">
    <property type="entry name" value="OXIDOREDUCTASE FAMILY PROTEIN"/>
    <property type="match status" value="1"/>
</dbReference>
<keyword evidence="4" id="KW-1185">Reference proteome</keyword>
<reference evidence="3" key="1">
    <citation type="submission" date="2021-05" db="EMBL/GenBank/DDBJ databases">
        <title>Complete genome sequence of the cellulolytic planctomycete Telmatocola sphagniphila SP2T and characterization of the first cellulase from planctomycetes.</title>
        <authorList>
            <person name="Rakitin A.L."/>
            <person name="Beletsky A.V."/>
            <person name="Naumoff D.G."/>
            <person name="Kulichevskaya I.S."/>
            <person name="Mardanov A.V."/>
            <person name="Ravin N.V."/>
            <person name="Dedysh S.N."/>
        </authorList>
    </citation>
    <scope>NUCLEOTIDE SEQUENCE</scope>
    <source>
        <strain evidence="3">SP2T</strain>
    </source>
</reference>